<dbReference type="RefSeq" id="WP_234750515.1">
    <property type="nucleotide sequence ID" value="NZ_BAAAWN010000001.1"/>
</dbReference>
<organism evidence="1 2">
    <name type="scientific">Arthrobacter ramosus</name>
    <dbReference type="NCBI Taxonomy" id="1672"/>
    <lineage>
        <taxon>Bacteria</taxon>
        <taxon>Bacillati</taxon>
        <taxon>Actinomycetota</taxon>
        <taxon>Actinomycetes</taxon>
        <taxon>Micrococcales</taxon>
        <taxon>Micrococcaceae</taxon>
        <taxon>Arthrobacter</taxon>
    </lineage>
</organism>
<accession>A0ABV5Y4H5</accession>
<gene>
    <name evidence="1" type="ORF">ACFFP1_20585</name>
</gene>
<protein>
    <submittedName>
        <fullName evidence="1">Winged helix-turn-helix transcriptional regulator</fullName>
    </submittedName>
</protein>
<dbReference type="Proteomes" id="UP001589702">
    <property type="component" value="Unassembled WGS sequence"/>
</dbReference>
<keyword evidence="2" id="KW-1185">Reference proteome</keyword>
<evidence type="ECO:0000313" key="2">
    <source>
        <dbReference type="Proteomes" id="UP001589702"/>
    </source>
</evidence>
<sequence length="327" mass="35114">MEQQTILSQAMLLLQQAEVRISGGNLEALSLTLPDRSTREVKVQVADTPPTPSKLDAILKRKVRTLIVTSHPTPALSQAASQDKVDLITVDPASVTIGGVQRLQSSKETDSPTEKTRGRAPWGRWAILRALALADGPWTQQELAGAVGISQPAVNKHLKLLTPFVEHDQSGWKAHDVSAIVSWLTQNYPGPRGVSSYWYSLKSPTEQAEKAAAFAKEIGASPLISGDAAADIYAPWRLPDSVLVYLREAVDFTDAGFSPASKEEATLITTVPEDPTLWATALLVHVSASIPLADPLVTLQDVLADDAVDSDEAAEHLREAILAGTAR</sequence>
<dbReference type="SUPFAM" id="SSF46785">
    <property type="entry name" value="Winged helix' DNA-binding domain"/>
    <property type="match status" value="1"/>
</dbReference>
<proteinExistence type="predicted"/>
<evidence type="ECO:0000313" key="1">
    <source>
        <dbReference type="EMBL" id="MFB9821879.1"/>
    </source>
</evidence>
<dbReference type="Pfam" id="PF13412">
    <property type="entry name" value="HTH_24"/>
    <property type="match status" value="1"/>
</dbReference>
<reference evidence="1 2" key="1">
    <citation type="submission" date="2024-09" db="EMBL/GenBank/DDBJ databases">
        <authorList>
            <person name="Sun Q."/>
            <person name="Mori K."/>
        </authorList>
    </citation>
    <scope>NUCLEOTIDE SEQUENCE [LARGE SCALE GENOMIC DNA]</scope>
    <source>
        <strain evidence="1 2">JCM 1334</strain>
    </source>
</reference>
<dbReference type="InterPro" id="IPR036390">
    <property type="entry name" value="WH_DNA-bd_sf"/>
</dbReference>
<dbReference type="CDD" id="cd00090">
    <property type="entry name" value="HTH_ARSR"/>
    <property type="match status" value="1"/>
</dbReference>
<dbReference type="Gene3D" id="1.10.10.10">
    <property type="entry name" value="Winged helix-like DNA-binding domain superfamily/Winged helix DNA-binding domain"/>
    <property type="match status" value="1"/>
</dbReference>
<name>A0ABV5Y4H5_ARTRM</name>
<comment type="caution">
    <text evidence="1">The sequence shown here is derived from an EMBL/GenBank/DDBJ whole genome shotgun (WGS) entry which is preliminary data.</text>
</comment>
<dbReference type="InterPro" id="IPR011991">
    <property type="entry name" value="ArsR-like_HTH"/>
</dbReference>
<dbReference type="InterPro" id="IPR036388">
    <property type="entry name" value="WH-like_DNA-bd_sf"/>
</dbReference>
<dbReference type="EMBL" id="JBHMBC010000039">
    <property type="protein sequence ID" value="MFB9821879.1"/>
    <property type="molecule type" value="Genomic_DNA"/>
</dbReference>